<reference evidence="1 2" key="1">
    <citation type="submission" date="2024-09" db="EMBL/GenBank/DDBJ databases">
        <authorList>
            <person name="Sun Q."/>
            <person name="Mori K."/>
        </authorList>
    </citation>
    <scope>NUCLEOTIDE SEQUENCE [LARGE SCALE GENOMIC DNA]</scope>
    <source>
        <strain evidence="1 2">CGMCC 1.15906</strain>
    </source>
</reference>
<proteinExistence type="predicted"/>
<evidence type="ECO:0000313" key="2">
    <source>
        <dbReference type="Proteomes" id="UP001589890"/>
    </source>
</evidence>
<evidence type="ECO:0000313" key="1">
    <source>
        <dbReference type="EMBL" id="MFC0624389.1"/>
    </source>
</evidence>
<organism evidence="1 2">
    <name type="scientific">Kribbella deserti</name>
    <dbReference type="NCBI Taxonomy" id="1926257"/>
    <lineage>
        <taxon>Bacteria</taxon>
        <taxon>Bacillati</taxon>
        <taxon>Actinomycetota</taxon>
        <taxon>Actinomycetes</taxon>
        <taxon>Propionibacteriales</taxon>
        <taxon>Kribbellaceae</taxon>
        <taxon>Kribbella</taxon>
    </lineage>
</organism>
<dbReference type="Gene3D" id="3.40.1580.10">
    <property type="entry name" value="SMI1/KNR4-like"/>
    <property type="match status" value="1"/>
</dbReference>
<dbReference type="SUPFAM" id="SSF160631">
    <property type="entry name" value="SMI1/KNR4-like"/>
    <property type="match status" value="1"/>
</dbReference>
<dbReference type="EMBL" id="JBHLTC010000011">
    <property type="protein sequence ID" value="MFC0624389.1"/>
    <property type="molecule type" value="Genomic_DNA"/>
</dbReference>
<name>A0ABV6QIC9_9ACTN</name>
<dbReference type="Pfam" id="PF14567">
    <property type="entry name" value="SUKH_5"/>
    <property type="match status" value="1"/>
</dbReference>
<accession>A0ABV6QIC9</accession>
<dbReference type="RefSeq" id="WP_380045712.1">
    <property type="nucleotide sequence ID" value="NZ_JBHLTC010000011.1"/>
</dbReference>
<gene>
    <name evidence="1" type="ORF">ACFFGN_09980</name>
</gene>
<protein>
    <submittedName>
        <fullName evidence="1">SMI1/KNR4 family protein</fullName>
    </submittedName>
</protein>
<sequence>MTWDELRAQVLGDPSIDQGRGVSEAKVRAAESLIGPLPLEFRQYLLDFGSLTKGHRRLYGLGPDVHPSMNVVRMTLLERADAPGLPQTAVVFYNNGSGDLSFVNPSGQVQTWLHETPADPYFEAPTFATWLSDHFGY</sequence>
<comment type="caution">
    <text evidence="1">The sequence shown here is derived from an EMBL/GenBank/DDBJ whole genome shotgun (WGS) entry which is preliminary data.</text>
</comment>
<dbReference type="Proteomes" id="UP001589890">
    <property type="component" value="Unassembled WGS sequence"/>
</dbReference>
<dbReference type="InterPro" id="IPR037883">
    <property type="entry name" value="Knr4/Smi1-like_sf"/>
</dbReference>
<keyword evidence="2" id="KW-1185">Reference proteome</keyword>